<dbReference type="InterPro" id="IPR050508">
    <property type="entry name" value="Methyltransf_Superfamily"/>
</dbReference>
<dbReference type="PANTHER" id="PTHR42912:SF93">
    <property type="entry name" value="N6-ADENOSINE-METHYLTRANSFERASE TMT1A"/>
    <property type="match status" value="1"/>
</dbReference>
<organism evidence="2 3">
    <name type="scientific">Nocardioides jiangsuensis</name>
    <dbReference type="NCBI Taxonomy" id="2866161"/>
    <lineage>
        <taxon>Bacteria</taxon>
        <taxon>Bacillati</taxon>
        <taxon>Actinomycetota</taxon>
        <taxon>Actinomycetes</taxon>
        <taxon>Propionibacteriales</taxon>
        <taxon>Nocardioidaceae</taxon>
        <taxon>Nocardioides</taxon>
    </lineage>
</organism>
<keyword evidence="2" id="KW-0808">Transferase</keyword>
<dbReference type="PANTHER" id="PTHR42912">
    <property type="entry name" value="METHYLTRANSFERASE"/>
    <property type="match status" value="1"/>
</dbReference>
<evidence type="ECO:0000313" key="2">
    <source>
        <dbReference type="EMBL" id="MBY9076153.1"/>
    </source>
</evidence>
<dbReference type="SUPFAM" id="SSF53335">
    <property type="entry name" value="S-adenosyl-L-methionine-dependent methyltransferases"/>
    <property type="match status" value="1"/>
</dbReference>
<dbReference type="Pfam" id="PF08241">
    <property type="entry name" value="Methyltransf_11"/>
    <property type="match status" value="1"/>
</dbReference>
<dbReference type="Proteomes" id="UP000754710">
    <property type="component" value="Unassembled WGS sequence"/>
</dbReference>
<dbReference type="RefSeq" id="WP_221025835.1">
    <property type="nucleotide sequence ID" value="NZ_JAIEZQ010000002.1"/>
</dbReference>
<reference evidence="2 3" key="1">
    <citation type="submission" date="2021-08" db="EMBL/GenBank/DDBJ databases">
        <title>Nocardioides bacterium WL0053 sp. nov., isolated from the sediment.</title>
        <authorList>
            <person name="Wang L."/>
            <person name="Zhang D."/>
            <person name="Zhang A."/>
        </authorList>
    </citation>
    <scope>NUCLEOTIDE SEQUENCE [LARGE SCALE GENOMIC DNA]</scope>
    <source>
        <strain evidence="2 3">WL0053</strain>
    </source>
</reference>
<feature type="domain" description="Methyltransferase type 11" evidence="1">
    <location>
        <begin position="38"/>
        <end position="130"/>
    </location>
</feature>
<name>A0ABS7RM70_9ACTN</name>
<gene>
    <name evidence="2" type="ORF">K1X13_15055</name>
</gene>
<protein>
    <submittedName>
        <fullName evidence="2">Class I SAM-dependent methyltransferase</fullName>
    </submittedName>
</protein>
<dbReference type="GO" id="GO:0032259">
    <property type="term" value="P:methylation"/>
    <property type="evidence" value="ECO:0007669"/>
    <property type="project" value="UniProtKB-KW"/>
</dbReference>
<sequence length="252" mass="26705">MTFDVTADAYDRFMGRFSEPLAVPFLEYGQVRAGQDALDVGCGPGALTVRLVQRLGAAAVAAVDPSASFVEAVRARCPGVDVRLGSAERLPFPDDAFDRAVAQLVVHFMADPVAGLAEMARVTRPGGLVAACVWDHAGGSGPLTAFWAAVHDVDPAAPDEAALAGAREGHLAELCEAAGLRHVEATTLTVPVRFTTFSAWWEPFTLGVGPAGAYVARLDDERREALRARCERRLPPAPFAVRASAWCVRAPV</sequence>
<dbReference type="EMBL" id="JAIEZQ010000002">
    <property type="protein sequence ID" value="MBY9076153.1"/>
    <property type="molecule type" value="Genomic_DNA"/>
</dbReference>
<evidence type="ECO:0000313" key="3">
    <source>
        <dbReference type="Proteomes" id="UP000754710"/>
    </source>
</evidence>
<proteinExistence type="predicted"/>
<dbReference type="CDD" id="cd02440">
    <property type="entry name" value="AdoMet_MTases"/>
    <property type="match status" value="1"/>
</dbReference>
<comment type="caution">
    <text evidence="2">The sequence shown here is derived from an EMBL/GenBank/DDBJ whole genome shotgun (WGS) entry which is preliminary data.</text>
</comment>
<dbReference type="InterPro" id="IPR013216">
    <property type="entry name" value="Methyltransf_11"/>
</dbReference>
<keyword evidence="2" id="KW-0489">Methyltransferase</keyword>
<accession>A0ABS7RM70</accession>
<dbReference type="GO" id="GO:0008168">
    <property type="term" value="F:methyltransferase activity"/>
    <property type="evidence" value="ECO:0007669"/>
    <property type="project" value="UniProtKB-KW"/>
</dbReference>
<dbReference type="Gene3D" id="3.40.50.150">
    <property type="entry name" value="Vaccinia Virus protein VP39"/>
    <property type="match status" value="1"/>
</dbReference>
<dbReference type="InterPro" id="IPR029063">
    <property type="entry name" value="SAM-dependent_MTases_sf"/>
</dbReference>
<keyword evidence="3" id="KW-1185">Reference proteome</keyword>
<evidence type="ECO:0000259" key="1">
    <source>
        <dbReference type="Pfam" id="PF08241"/>
    </source>
</evidence>